<dbReference type="EMBL" id="JAUTDP010000011">
    <property type="protein sequence ID" value="KAK3392254.1"/>
    <property type="molecule type" value="Genomic_DNA"/>
</dbReference>
<evidence type="ECO:0000313" key="2">
    <source>
        <dbReference type="Proteomes" id="UP001281003"/>
    </source>
</evidence>
<sequence length="153" mass="18053">MKGLKPILSRRKGTRRWYRLRETRKLTACPIWCSMGTRCQQTRVCVGVLRELRAHRLPDLACYHGDDMSTKRLDPASRPHSFHRLPFLAALVKTTVAEGGIRTVEERWYMGMDMVWLHCEGNYSPPAFLSRDRCRRRSVYERERVLRYLGGER</sequence>
<proteinExistence type="predicted"/>
<name>A0AAE0P2U7_SORBR</name>
<dbReference type="AlphaFoldDB" id="A0AAE0P2U7"/>
<keyword evidence="2" id="KW-1185">Reference proteome</keyword>
<organism evidence="1 2">
    <name type="scientific">Sordaria brevicollis</name>
    <dbReference type="NCBI Taxonomy" id="83679"/>
    <lineage>
        <taxon>Eukaryota</taxon>
        <taxon>Fungi</taxon>
        <taxon>Dikarya</taxon>
        <taxon>Ascomycota</taxon>
        <taxon>Pezizomycotina</taxon>
        <taxon>Sordariomycetes</taxon>
        <taxon>Sordariomycetidae</taxon>
        <taxon>Sordariales</taxon>
        <taxon>Sordariaceae</taxon>
        <taxon>Sordaria</taxon>
    </lineage>
</organism>
<protein>
    <submittedName>
        <fullName evidence="1">Uncharacterized protein</fullName>
    </submittedName>
</protein>
<comment type="caution">
    <text evidence="1">The sequence shown here is derived from an EMBL/GenBank/DDBJ whole genome shotgun (WGS) entry which is preliminary data.</text>
</comment>
<evidence type="ECO:0000313" key="1">
    <source>
        <dbReference type="EMBL" id="KAK3392254.1"/>
    </source>
</evidence>
<gene>
    <name evidence="1" type="ORF">B0T20DRAFT_420605</name>
</gene>
<reference evidence="1" key="2">
    <citation type="submission" date="2023-07" db="EMBL/GenBank/DDBJ databases">
        <authorList>
            <consortium name="Lawrence Berkeley National Laboratory"/>
            <person name="Haridas S."/>
            <person name="Hensen N."/>
            <person name="Bonometti L."/>
            <person name="Westerberg I."/>
            <person name="Brannstrom I.O."/>
            <person name="Guillou S."/>
            <person name="Cros-Aarteil S."/>
            <person name="Calhoun S."/>
            <person name="Kuo A."/>
            <person name="Mondo S."/>
            <person name="Pangilinan J."/>
            <person name="Riley R."/>
            <person name="LaButti K."/>
            <person name="Andreopoulos B."/>
            <person name="Lipzen A."/>
            <person name="Chen C."/>
            <person name="Yanf M."/>
            <person name="Daum C."/>
            <person name="Ng V."/>
            <person name="Clum A."/>
            <person name="Steindorff A."/>
            <person name="Ohm R."/>
            <person name="Martin F."/>
            <person name="Silar P."/>
            <person name="Natvig D."/>
            <person name="Lalanne C."/>
            <person name="Gautier V."/>
            <person name="Ament-velasquez S.L."/>
            <person name="Kruys A."/>
            <person name="Hutchinson M.I."/>
            <person name="Powell A.J."/>
            <person name="Barry K."/>
            <person name="Miller A.N."/>
            <person name="Grigoriev I.V."/>
            <person name="Debuchy R."/>
            <person name="Gladieux P."/>
            <person name="Thoren M.H."/>
            <person name="Johannesson H."/>
        </authorList>
    </citation>
    <scope>NUCLEOTIDE SEQUENCE</scope>
    <source>
        <strain evidence="1">FGSC 1904</strain>
    </source>
</reference>
<reference evidence="1" key="1">
    <citation type="journal article" date="2023" name="Mol. Phylogenet. Evol.">
        <title>Genome-scale phylogeny and comparative genomics of the fungal order Sordariales.</title>
        <authorList>
            <person name="Hensen N."/>
            <person name="Bonometti L."/>
            <person name="Westerberg I."/>
            <person name="Brannstrom I.O."/>
            <person name="Guillou S."/>
            <person name="Cros-Aarteil S."/>
            <person name="Calhoun S."/>
            <person name="Haridas S."/>
            <person name="Kuo A."/>
            <person name="Mondo S."/>
            <person name="Pangilinan J."/>
            <person name="Riley R."/>
            <person name="LaButti K."/>
            <person name="Andreopoulos B."/>
            <person name="Lipzen A."/>
            <person name="Chen C."/>
            <person name="Yan M."/>
            <person name="Daum C."/>
            <person name="Ng V."/>
            <person name="Clum A."/>
            <person name="Steindorff A."/>
            <person name="Ohm R.A."/>
            <person name="Martin F."/>
            <person name="Silar P."/>
            <person name="Natvig D.O."/>
            <person name="Lalanne C."/>
            <person name="Gautier V."/>
            <person name="Ament-Velasquez S.L."/>
            <person name="Kruys A."/>
            <person name="Hutchinson M.I."/>
            <person name="Powell A.J."/>
            <person name="Barry K."/>
            <person name="Miller A.N."/>
            <person name="Grigoriev I.V."/>
            <person name="Debuchy R."/>
            <person name="Gladieux P."/>
            <person name="Hiltunen Thoren M."/>
            <person name="Johannesson H."/>
        </authorList>
    </citation>
    <scope>NUCLEOTIDE SEQUENCE</scope>
    <source>
        <strain evidence="1">FGSC 1904</strain>
    </source>
</reference>
<dbReference type="Proteomes" id="UP001281003">
    <property type="component" value="Unassembled WGS sequence"/>
</dbReference>
<accession>A0AAE0P2U7</accession>